<dbReference type="Proteomes" id="UP000292447">
    <property type="component" value="Chromosome II"/>
</dbReference>
<organism evidence="9 10">
    <name type="scientific">Metschnikowia aff. pulcherrima</name>
    <dbReference type="NCBI Taxonomy" id="2163413"/>
    <lineage>
        <taxon>Eukaryota</taxon>
        <taxon>Fungi</taxon>
        <taxon>Dikarya</taxon>
        <taxon>Ascomycota</taxon>
        <taxon>Saccharomycotina</taxon>
        <taxon>Pichiomycetes</taxon>
        <taxon>Metschnikowiaceae</taxon>
        <taxon>Metschnikowia</taxon>
    </lineage>
</organism>
<evidence type="ECO:0000256" key="4">
    <source>
        <dbReference type="ARBA" id="ARBA00014115"/>
    </source>
</evidence>
<proteinExistence type="inferred from homology"/>
<dbReference type="STRING" id="2163413.A0A4P6XLP8"/>
<keyword evidence="10" id="KW-1185">Reference proteome</keyword>
<evidence type="ECO:0000256" key="8">
    <source>
        <dbReference type="RuleBase" id="RU362137"/>
    </source>
</evidence>
<evidence type="ECO:0000256" key="1">
    <source>
        <dbReference type="ARBA" id="ARBA00002711"/>
    </source>
</evidence>
<evidence type="ECO:0000256" key="3">
    <source>
        <dbReference type="ARBA" id="ARBA00007142"/>
    </source>
</evidence>
<protein>
    <recommendedName>
        <fullName evidence="4 8">Regulator of rDNA transcription 14</fullName>
    </recommendedName>
</protein>
<comment type="similarity">
    <text evidence="3 8">Belongs to the RRT14 family.</text>
</comment>
<evidence type="ECO:0000313" key="9">
    <source>
        <dbReference type="EMBL" id="QBM87126.1"/>
    </source>
</evidence>
<keyword evidence="5 8" id="KW-0805">Transcription regulation</keyword>
<evidence type="ECO:0000256" key="7">
    <source>
        <dbReference type="ARBA" id="ARBA00023242"/>
    </source>
</evidence>
<evidence type="ECO:0000256" key="2">
    <source>
        <dbReference type="ARBA" id="ARBA00004604"/>
    </source>
</evidence>
<dbReference type="GO" id="GO:0005730">
    <property type="term" value="C:nucleolus"/>
    <property type="evidence" value="ECO:0007669"/>
    <property type="project" value="UniProtKB-SubCell"/>
</dbReference>
<accession>A0A4P6XLP8</accession>
<dbReference type="AlphaFoldDB" id="A0A4P6XLP8"/>
<evidence type="ECO:0000256" key="5">
    <source>
        <dbReference type="ARBA" id="ARBA00023015"/>
    </source>
</evidence>
<dbReference type="Pfam" id="PF17075">
    <property type="entry name" value="RRT14"/>
    <property type="match status" value="1"/>
</dbReference>
<evidence type="ECO:0000313" key="10">
    <source>
        <dbReference type="Proteomes" id="UP000292447"/>
    </source>
</evidence>
<dbReference type="InterPro" id="IPR031404">
    <property type="entry name" value="Rrt14"/>
</dbReference>
<dbReference type="EMBL" id="CP034457">
    <property type="protein sequence ID" value="QBM87126.1"/>
    <property type="molecule type" value="Genomic_DNA"/>
</dbReference>
<keyword evidence="6 8" id="KW-0804">Transcription</keyword>
<reference evidence="10" key="1">
    <citation type="submission" date="2019-03" db="EMBL/GenBank/DDBJ databases">
        <title>Snf2 controls pulcherriminic acid biosynthesis and connects pigmentation and antifungal activity of the yeast Metschnikowia pulcherrima.</title>
        <authorList>
            <person name="Gore-Lloyd D."/>
            <person name="Sumann I."/>
            <person name="Brachmann A.O."/>
            <person name="Schneeberger K."/>
            <person name="Ortiz-Merino R.A."/>
            <person name="Moreno-Beltran M."/>
            <person name="Schlaefli M."/>
            <person name="Kirner P."/>
            <person name="Santos Kron A."/>
            <person name="Wolfe K.H."/>
            <person name="Piel J."/>
            <person name="Ahrens C.H."/>
            <person name="Henk D."/>
            <person name="Freimoser F.M."/>
        </authorList>
    </citation>
    <scope>NUCLEOTIDE SEQUENCE [LARGE SCALE GENOMIC DNA]</scope>
    <source>
        <strain evidence="10">APC 1.2</strain>
    </source>
</reference>
<sequence>MAFSSSLSKARSQAAVNKLFETMLPGSTTQFNSLKKSSTTENFSREVSLKKLTKEAIKKANKVEKAKKNKQLSKNLEKEKLFKKNVKYNVIKAHKNSENFSEEEQKYLKRLIKKNSFAVRRAGSLDDPVIKDEVDELRNEILALTNEKYDRSKARQHQAKLNSFNEKIKTGVLTYPGLTPGLAPVDYDDDSDDE</sequence>
<gene>
    <name evidence="9" type="primary">MPUL0B03250</name>
    <name evidence="8" type="synonym">RRT14</name>
    <name evidence="9" type="ORF">METSCH_B03250</name>
</gene>
<keyword evidence="7 8" id="KW-0539">Nucleus</keyword>
<comment type="subcellular location">
    <subcellularLocation>
        <location evidence="2 8">Nucleus</location>
        <location evidence="2 8">Nucleolus</location>
    </subcellularLocation>
</comment>
<comment type="function">
    <text evidence="1 8">Involved in ribosome biogenesis, probably through modulation of rDNA transcription.</text>
</comment>
<name>A0A4P6XLP8_9ASCO</name>
<evidence type="ECO:0000256" key="6">
    <source>
        <dbReference type="ARBA" id="ARBA00023163"/>
    </source>
</evidence>